<dbReference type="InterPro" id="IPR000504">
    <property type="entry name" value="RRM_dom"/>
</dbReference>
<keyword evidence="7" id="KW-1185">Reference proteome</keyword>
<comment type="caution">
    <text evidence="6">The sequence shown here is derived from an EMBL/GenBank/DDBJ whole genome shotgun (WGS) entry which is preliminary data.</text>
</comment>
<organism evidence="6 7">
    <name type="scientific">Zingiber officinale</name>
    <name type="common">Ginger</name>
    <name type="synonym">Amomum zingiber</name>
    <dbReference type="NCBI Taxonomy" id="94328"/>
    <lineage>
        <taxon>Eukaryota</taxon>
        <taxon>Viridiplantae</taxon>
        <taxon>Streptophyta</taxon>
        <taxon>Embryophyta</taxon>
        <taxon>Tracheophyta</taxon>
        <taxon>Spermatophyta</taxon>
        <taxon>Magnoliopsida</taxon>
        <taxon>Liliopsida</taxon>
        <taxon>Zingiberales</taxon>
        <taxon>Zingiberaceae</taxon>
        <taxon>Zingiber</taxon>
    </lineage>
</organism>
<feature type="domain" description="RRM" evidence="4">
    <location>
        <begin position="1"/>
        <end position="38"/>
    </location>
</feature>
<gene>
    <name evidence="5" type="ORF">ZIOFF_004376</name>
    <name evidence="6" type="ORF">ZIOFF_004377</name>
</gene>
<dbReference type="InterPro" id="IPR035979">
    <property type="entry name" value="RBD_domain_sf"/>
</dbReference>
<evidence type="ECO:0000256" key="3">
    <source>
        <dbReference type="PROSITE-ProRule" id="PRU00176"/>
    </source>
</evidence>
<dbReference type="SUPFAM" id="SSF54928">
    <property type="entry name" value="RNA-binding domain, RBD"/>
    <property type="match status" value="1"/>
</dbReference>
<reference evidence="6 7" key="1">
    <citation type="submission" date="2020-08" db="EMBL/GenBank/DDBJ databases">
        <title>Plant Genome Project.</title>
        <authorList>
            <person name="Zhang R.-G."/>
        </authorList>
    </citation>
    <scope>NUCLEOTIDE SEQUENCE [LARGE SCALE GENOMIC DNA]</scope>
    <source>
        <tissue evidence="6">Rhizome</tissue>
    </source>
</reference>
<dbReference type="Proteomes" id="UP000734854">
    <property type="component" value="Unassembled WGS sequence"/>
</dbReference>
<dbReference type="PROSITE" id="PS50102">
    <property type="entry name" value="RRM"/>
    <property type="match status" value="1"/>
</dbReference>
<protein>
    <recommendedName>
        <fullName evidence="4">RRM domain-containing protein</fullName>
    </recommendedName>
</protein>
<evidence type="ECO:0000313" key="5">
    <source>
        <dbReference type="EMBL" id="KAG6539221.1"/>
    </source>
</evidence>
<evidence type="ECO:0000313" key="7">
    <source>
        <dbReference type="Proteomes" id="UP000734854"/>
    </source>
</evidence>
<keyword evidence="2 3" id="KW-0694">RNA-binding</keyword>
<evidence type="ECO:0000256" key="2">
    <source>
        <dbReference type="ARBA" id="ARBA00022884"/>
    </source>
</evidence>
<name>A0A8J5MAU3_ZINOF</name>
<dbReference type="Gene3D" id="3.30.70.330">
    <property type="match status" value="2"/>
</dbReference>
<dbReference type="Pfam" id="PF00076">
    <property type="entry name" value="RRM_1"/>
    <property type="match status" value="1"/>
</dbReference>
<dbReference type="InterPro" id="IPR012677">
    <property type="entry name" value="Nucleotide-bd_a/b_plait_sf"/>
</dbReference>
<dbReference type="AlphaFoldDB" id="A0A8J5MAU3"/>
<accession>A0A8J5MAU3</accession>
<dbReference type="PANTHER" id="PTHR24012">
    <property type="entry name" value="RNA BINDING PROTEIN"/>
    <property type="match status" value="1"/>
</dbReference>
<dbReference type="GO" id="GO:0003723">
    <property type="term" value="F:RNA binding"/>
    <property type="evidence" value="ECO:0007669"/>
    <property type="project" value="UniProtKB-UniRule"/>
</dbReference>
<dbReference type="EMBL" id="JACMSC010000001">
    <property type="protein sequence ID" value="KAG6539222.1"/>
    <property type="molecule type" value="Genomic_DNA"/>
</dbReference>
<evidence type="ECO:0000259" key="4">
    <source>
        <dbReference type="PROSITE" id="PS50102"/>
    </source>
</evidence>
<keyword evidence="1" id="KW-0677">Repeat</keyword>
<evidence type="ECO:0000256" key="1">
    <source>
        <dbReference type="ARBA" id="ARBA00022737"/>
    </source>
</evidence>
<sequence>MTEEDGKSKCFGFVNFENPDDVAQAVQELNGQKFDDKEWETFDKYQGFNLYSKNLDDSIGDDKLRQLFFGFGTITSCKLAEMNGKMIGGKPLYVALAQSKEERKARFQVFNLNLFLLSIHQSFLSFIRLYKIFGIYGSAVTSDFNYLGYIFQAQFSQVHPAIMANVGPHVPIYSSAPVMRQQIFHRQSPSAPVPPQSAKVIRKLSEILGENLYLLCLPT</sequence>
<dbReference type="EMBL" id="JACMSC010000001">
    <property type="protein sequence ID" value="KAG6539221.1"/>
    <property type="molecule type" value="Genomic_DNA"/>
</dbReference>
<proteinExistence type="predicted"/>
<evidence type="ECO:0000313" key="6">
    <source>
        <dbReference type="EMBL" id="KAG6539222.1"/>
    </source>
</evidence>